<proteinExistence type="predicted"/>
<evidence type="ECO:0000256" key="1">
    <source>
        <dbReference type="SAM" id="MobiDB-lite"/>
    </source>
</evidence>
<sequence length="285" mass="31916">MEDSADDETYDDHGSIAELEANVECDGDDDVDADDDTGGKVSKLPHDSYSIFNYRYSSDKPDKLFEAPRAEFEELSADVDDAKERIAEKVLKKLKQLLSIEARVVLLLFPFFSQKDNQKLNLAGKGSTVLQVHPWLQSRGLGVLLHRYLNAPVSLFVVEVEDDESTWGAPAELCIGNVKLRLEVSSDNEKIGWKPEELDNESQWFYETDAPLAPFPGLLSVVRGLQLEVITTMSDIPHGEQIGSNFDSQREMRDEKLACANKTCMEEDRMPCVLELEVTTGLSLI</sequence>
<feature type="compositionally biased region" description="Acidic residues" evidence="1">
    <location>
        <begin position="21"/>
        <end position="36"/>
    </location>
</feature>
<dbReference type="Proteomes" id="UP000186817">
    <property type="component" value="Unassembled WGS sequence"/>
</dbReference>
<dbReference type="OrthoDB" id="10370996at2759"/>
<dbReference type="AlphaFoldDB" id="A0A1Q9CWD6"/>
<reference evidence="2 3" key="1">
    <citation type="submission" date="2016-02" db="EMBL/GenBank/DDBJ databases">
        <title>Genome analysis of coral dinoflagellate symbionts highlights evolutionary adaptations to a symbiotic lifestyle.</title>
        <authorList>
            <person name="Aranda M."/>
            <person name="Li Y."/>
            <person name="Liew Y.J."/>
            <person name="Baumgarten S."/>
            <person name="Simakov O."/>
            <person name="Wilson M."/>
            <person name="Piel J."/>
            <person name="Ashoor H."/>
            <person name="Bougouffa S."/>
            <person name="Bajic V.B."/>
            <person name="Ryu T."/>
            <person name="Ravasi T."/>
            <person name="Bayer T."/>
            <person name="Micklem G."/>
            <person name="Kim H."/>
            <person name="Bhak J."/>
            <person name="Lajeunesse T.C."/>
            <person name="Voolstra C.R."/>
        </authorList>
    </citation>
    <scope>NUCLEOTIDE SEQUENCE [LARGE SCALE GENOMIC DNA]</scope>
    <source>
        <strain evidence="2 3">CCMP2467</strain>
    </source>
</reference>
<feature type="region of interest" description="Disordered" evidence="1">
    <location>
        <begin position="1"/>
        <end position="42"/>
    </location>
</feature>
<organism evidence="2 3">
    <name type="scientific">Symbiodinium microadriaticum</name>
    <name type="common">Dinoflagellate</name>
    <name type="synonym">Zooxanthella microadriatica</name>
    <dbReference type="NCBI Taxonomy" id="2951"/>
    <lineage>
        <taxon>Eukaryota</taxon>
        <taxon>Sar</taxon>
        <taxon>Alveolata</taxon>
        <taxon>Dinophyceae</taxon>
        <taxon>Suessiales</taxon>
        <taxon>Symbiodiniaceae</taxon>
        <taxon>Symbiodinium</taxon>
    </lineage>
</organism>
<protein>
    <submittedName>
        <fullName evidence="2">Uncharacterized protein</fullName>
    </submittedName>
</protein>
<accession>A0A1Q9CWD6</accession>
<dbReference type="EMBL" id="LSRX01000872">
    <property type="protein sequence ID" value="OLP87228.1"/>
    <property type="molecule type" value="Genomic_DNA"/>
</dbReference>
<feature type="compositionally biased region" description="Acidic residues" evidence="1">
    <location>
        <begin position="1"/>
        <end position="10"/>
    </location>
</feature>
<name>A0A1Q9CWD6_SYMMI</name>
<comment type="caution">
    <text evidence="2">The sequence shown here is derived from an EMBL/GenBank/DDBJ whole genome shotgun (WGS) entry which is preliminary data.</text>
</comment>
<evidence type="ECO:0000313" key="3">
    <source>
        <dbReference type="Proteomes" id="UP000186817"/>
    </source>
</evidence>
<keyword evidence="3" id="KW-1185">Reference proteome</keyword>
<evidence type="ECO:0000313" key="2">
    <source>
        <dbReference type="EMBL" id="OLP87228.1"/>
    </source>
</evidence>
<gene>
    <name evidence="2" type="ORF">AK812_SmicGene31575</name>
</gene>